<comment type="subunit">
    <text evidence="4">Homodimer.</text>
</comment>
<dbReference type="GO" id="GO:0019877">
    <property type="term" value="P:diaminopimelate biosynthetic process"/>
    <property type="evidence" value="ECO:0007669"/>
    <property type="project" value="UniProtKB-KW"/>
</dbReference>
<evidence type="ECO:0000256" key="13">
    <source>
        <dbReference type="ARBA" id="ARBA00051301"/>
    </source>
</evidence>
<dbReference type="PANTHER" id="PTHR43808">
    <property type="entry name" value="ACETYLORNITHINE DEACETYLASE"/>
    <property type="match status" value="1"/>
</dbReference>
<feature type="domain" description="Peptidase M20 dimerisation" evidence="16">
    <location>
        <begin position="201"/>
        <end position="305"/>
    </location>
</feature>
<dbReference type="NCBIfam" id="NF009557">
    <property type="entry name" value="PRK13009.1"/>
    <property type="match status" value="1"/>
</dbReference>
<comment type="pathway">
    <text evidence="2">Amino-acid biosynthesis; L-lysine biosynthesis via DAP pathway; LL-2,6-diaminopimelate from (S)-tetrahydrodipicolinate (succinylase route): step 3/3.</text>
</comment>
<dbReference type="PROSITE" id="PS00759">
    <property type="entry name" value="ARGE_DAPE_CPG2_2"/>
    <property type="match status" value="1"/>
</dbReference>
<comment type="caution">
    <text evidence="17">The sequence shown here is derived from an EMBL/GenBank/DDBJ whole genome shotgun (WGS) entry which is preliminary data.</text>
</comment>
<evidence type="ECO:0000256" key="1">
    <source>
        <dbReference type="ARBA" id="ARBA00001947"/>
    </source>
</evidence>
<sequence length="414" mass="42959">MPRGGWAGRFSGGVPRPGVVGHTGRVPEEIDVVALTQALVRCRSVTPADDGALDVVQAVCEGLGFTVTRLEFDGTPNLFARRGSGSPHVCFAGHTDVVPAGASTWTSDPFAADVRDGVIVGRGTSDMKGAVAAFLAAVGARDASTDADASISLLITGDEEGPATGGTVRVLEWMAANGHVPDFCIVGEATNPTRMGETIKIGRRGSIGAHIVVEGTQGHVAYPHRVDNPVHSLVGALHELSTTTLDEGTDWFEPSSLQVTSVDVGNPTTNLVPAVATARLNIRFNDLHTGRSLERLLHDVLSRHCTRFTLDATIGGEAFLTVPDAATFALAAAVEQVTGTVPTFNTTGGTSDARFVSGYCRVAELGLVGATIHQVDESTTVDDLHQLTAVYAAALDGLLRADGPLTDLPGTQAG</sequence>
<accession>A0A2A9E6X1</accession>
<dbReference type="AlphaFoldDB" id="A0A2A9E6X1"/>
<dbReference type="Pfam" id="PF01546">
    <property type="entry name" value="Peptidase_M20"/>
    <property type="match status" value="1"/>
</dbReference>
<comment type="cofactor">
    <cofactor evidence="1">
        <name>Zn(2+)</name>
        <dbReference type="ChEBI" id="CHEBI:29105"/>
    </cofactor>
</comment>
<evidence type="ECO:0000256" key="7">
    <source>
        <dbReference type="ARBA" id="ARBA00022605"/>
    </source>
</evidence>
<evidence type="ECO:0000256" key="11">
    <source>
        <dbReference type="ARBA" id="ARBA00022915"/>
    </source>
</evidence>
<keyword evidence="18" id="KW-1185">Reference proteome</keyword>
<dbReference type="GO" id="GO:0009014">
    <property type="term" value="F:succinyl-diaminopimelate desuccinylase activity"/>
    <property type="evidence" value="ECO:0007669"/>
    <property type="project" value="UniProtKB-UniRule"/>
</dbReference>
<dbReference type="Gene3D" id="3.40.630.10">
    <property type="entry name" value="Zn peptidases"/>
    <property type="match status" value="1"/>
</dbReference>
<keyword evidence="10" id="KW-0862">Zinc</keyword>
<evidence type="ECO:0000256" key="3">
    <source>
        <dbReference type="ARBA" id="ARBA00006746"/>
    </source>
</evidence>
<evidence type="ECO:0000256" key="4">
    <source>
        <dbReference type="ARBA" id="ARBA00011738"/>
    </source>
</evidence>
<dbReference type="InterPro" id="IPR005941">
    <property type="entry name" value="DapE_proteobac"/>
</dbReference>
<keyword evidence="12" id="KW-0457">Lysine biosynthesis</keyword>
<evidence type="ECO:0000256" key="9">
    <source>
        <dbReference type="ARBA" id="ARBA00022801"/>
    </source>
</evidence>
<dbReference type="InterPro" id="IPR050072">
    <property type="entry name" value="Peptidase_M20A"/>
</dbReference>
<dbReference type="NCBIfam" id="TIGR01246">
    <property type="entry name" value="dapE_proteo"/>
    <property type="match status" value="1"/>
</dbReference>
<dbReference type="GO" id="GO:0008777">
    <property type="term" value="F:acetylornithine deacetylase activity"/>
    <property type="evidence" value="ECO:0007669"/>
    <property type="project" value="TreeGrafter"/>
</dbReference>
<dbReference type="GO" id="GO:0009089">
    <property type="term" value="P:lysine biosynthetic process via diaminopimelate"/>
    <property type="evidence" value="ECO:0007669"/>
    <property type="project" value="UniProtKB-UniRule"/>
</dbReference>
<keyword evidence="9" id="KW-0378">Hydrolase</keyword>
<organism evidence="17 18">
    <name type="scientific">Sanguibacter antarcticus</name>
    <dbReference type="NCBI Taxonomy" id="372484"/>
    <lineage>
        <taxon>Bacteria</taxon>
        <taxon>Bacillati</taxon>
        <taxon>Actinomycetota</taxon>
        <taxon>Actinomycetes</taxon>
        <taxon>Micrococcales</taxon>
        <taxon>Sanguibacteraceae</taxon>
        <taxon>Sanguibacter</taxon>
    </lineage>
</organism>
<evidence type="ECO:0000256" key="10">
    <source>
        <dbReference type="ARBA" id="ARBA00022833"/>
    </source>
</evidence>
<name>A0A2A9E6X1_9MICO</name>
<dbReference type="HAMAP" id="MF_01690">
    <property type="entry name" value="DapE"/>
    <property type="match status" value="1"/>
</dbReference>
<dbReference type="CDD" id="cd03891">
    <property type="entry name" value="M20_DapE_proteobac"/>
    <property type="match status" value="1"/>
</dbReference>
<dbReference type="GO" id="GO:0046872">
    <property type="term" value="F:metal ion binding"/>
    <property type="evidence" value="ECO:0007669"/>
    <property type="project" value="UniProtKB-KW"/>
</dbReference>
<evidence type="ECO:0000259" key="16">
    <source>
        <dbReference type="Pfam" id="PF07687"/>
    </source>
</evidence>
<evidence type="ECO:0000256" key="5">
    <source>
        <dbReference type="ARBA" id="ARBA00011921"/>
    </source>
</evidence>
<dbReference type="OrthoDB" id="3665926at2"/>
<dbReference type="SUPFAM" id="SSF55031">
    <property type="entry name" value="Bacterial exopeptidase dimerisation domain"/>
    <property type="match status" value="1"/>
</dbReference>
<feature type="compositionally biased region" description="Gly residues" evidence="15">
    <location>
        <begin position="1"/>
        <end position="11"/>
    </location>
</feature>
<dbReference type="Pfam" id="PF07687">
    <property type="entry name" value="M20_dimer"/>
    <property type="match status" value="1"/>
</dbReference>
<dbReference type="GO" id="GO:0006526">
    <property type="term" value="P:L-arginine biosynthetic process"/>
    <property type="evidence" value="ECO:0007669"/>
    <property type="project" value="TreeGrafter"/>
</dbReference>
<dbReference type="PANTHER" id="PTHR43808:SF31">
    <property type="entry name" value="N-ACETYL-L-CITRULLINE DEACETYLASE"/>
    <property type="match status" value="1"/>
</dbReference>
<keyword evidence="7" id="KW-0028">Amino-acid biosynthesis</keyword>
<dbReference type="Gene3D" id="3.30.70.360">
    <property type="match status" value="1"/>
</dbReference>
<dbReference type="EMBL" id="PDJG01000001">
    <property type="protein sequence ID" value="PFG34698.1"/>
    <property type="molecule type" value="Genomic_DNA"/>
</dbReference>
<proteinExistence type="inferred from homology"/>
<evidence type="ECO:0000313" key="17">
    <source>
        <dbReference type="EMBL" id="PFG34698.1"/>
    </source>
</evidence>
<gene>
    <name evidence="17" type="ORF">ATL42_2618</name>
</gene>
<feature type="region of interest" description="Disordered" evidence="15">
    <location>
        <begin position="1"/>
        <end position="23"/>
    </location>
</feature>
<dbReference type="Proteomes" id="UP000225548">
    <property type="component" value="Unassembled WGS sequence"/>
</dbReference>
<protein>
    <recommendedName>
        <fullName evidence="6 14">Succinyl-diaminopimelate desuccinylase</fullName>
        <ecNumber evidence="5 14">3.5.1.18</ecNumber>
    </recommendedName>
</protein>
<evidence type="ECO:0000313" key="18">
    <source>
        <dbReference type="Proteomes" id="UP000225548"/>
    </source>
</evidence>
<dbReference type="InterPro" id="IPR001261">
    <property type="entry name" value="ArgE/DapE_CS"/>
</dbReference>
<evidence type="ECO:0000256" key="14">
    <source>
        <dbReference type="NCBIfam" id="TIGR01246"/>
    </source>
</evidence>
<dbReference type="InterPro" id="IPR011650">
    <property type="entry name" value="Peptidase_M20_dimer"/>
</dbReference>
<dbReference type="InterPro" id="IPR002933">
    <property type="entry name" value="Peptidase_M20"/>
</dbReference>
<evidence type="ECO:0000256" key="15">
    <source>
        <dbReference type="SAM" id="MobiDB-lite"/>
    </source>
</evidence>
<dbReference type="SUPFAM" id="SSF53187">
    <property type="entry name" value="Zn-dependent exopeptidases"/>
    <property type="match status" value="1"/>
</dbReference>
<dbReference type="InterPro" id="IPR036264">
    <property type="entry name" value="Bact_exopeptidase_dim_dom"/>
</dbReference>
<dbReference type="UniPathway" id="UPA00034">
    <property type="reaction ID" value="UER00021"/>
</dbReference>
<keyword evidence="8" id="KW-0479">Metal-binding</keyword>
<evidence type="ECO:0000256" key="8">
    <source>
        <dbReference type="ARBA" id="ARBA00022723"/>
    </source>
</evidence>
<keyword evidence="11" id="KW-0220">Diaminopimelate biosynthesis</keyword>
<evidence type="ECO:0000256" key="6">
    <source>
        <dbReference type="ARBA" id="ARBA00022391"/>
    </source>
</evidence>
<comment type="catalytic activity">
    <reaction evidence="13">
        <text>N-succinyl-(2S,6S)-2,6-diaminopimelate + H2O = (2S,6S)-2,6-diaminopimelate + succinate</text>
        <dbReference type="Rhea" id="RHEA:22608"/>
        <dbReference type="ChEBI" id="CHEBI:15377"/>
        <dbReference type="ChEBI" id="CHEBI:30031"/>
        <dbReference type="ChEBI" id="CHEBI:57609"/>
        <dbReference type="ChEBI" id="CHEBI:58087"/>
        <dbReference type="EC" id="3.5.1.18"/>
    </reaction>
</comment>
<evidence type="ECO:0000256" key="12">
    <source>
        <dbReference type="ARBA" id="ARBA00023154"/>
    </source>
</evidence>
<comment type="similarity">
    <text evidence="3">Belongs to the peptidase M20A family. DapE subfamily.</text>
</comment>
<reference evidence="17 18" key="1">
    <citation type="submission" date="2017-10" db="EMBL/GenBank/DDBJ databases">
        <title>Sequencing the genomes of 1000 actinobacteria strains.</title>
        <authorList>
            <person name="Klenk H.-P."/>
        </authorList>
    </citation>
    <scope>NUCLEOTIDE SEQUENCE [LARGE SCALE GENOMIC DNA]</scope>
    <source>
        <strain evidence="17 18">DSM 18966</strain>
    </source>
</reference>
<dbReference type="EC" id="3.5.1.18" evidence="5 14"/>
<evidence type="ECO:0000256" key="2">
    <source>
        <dbReference type="ARBA" id="ARBA00005130"/>
    </source>
</evidence>